<evidence type="ECO:0000313" key="12">
    <source>
        <dbReference type="EMBL" id="MCO6051771.1"/>
    </source>
</evidence>
<evidence type="ECO:0000256" key="7">
    <source>
        <dbReference type="ARBA" id="ARBA00023004"/>
    </source>
</evidence>
<dbReference type="EMBL" id="JAMXQS010000009">
    <property type="protein sequence ID" value="MCO6051771.1"/>
    <property type="molecule type" value="Genomic_DNA"/>
</dbReference>
<dbReference type="RefSeq" id="WP_252821679.1">
    <property type="nucleotide sequence ID" value="NZ_JAMXQS010000009.1"/>
</dbReference>
<dbReference type="PANTHER" id="PTHR47235:SF1">
    <property type="entry name" value="BLR6548 PROTEIN"/>
    <property type="match status" value="1"/>
</dbReference>
<keyword evidence="7 8" id="KW-0408">Iron</keyword>
<gene>
    <name evidence="12" type="ORF">NGM99_18455</name>
</gene>
<dbReference type="InterPro" id="IPR000709">
    <property type="entry name" value="Leu_Ile_Val-bd"/>
</dbReference>
<evidence type="ECO:0000256" key="9">
    <source>
        <dbReference type="SAM" id="MobiDB-lite"/>
    </source>
</evidence>
<keyword evidence="3 8" id="KW-0349">Heme</keyword>
<dbReference type="Gene3D" id="3.40.50.2300">
    <property type="match status" value="1"/>
</dbReference>
<dbReference type="SUPFAM" id="SSF53822">
    <property type="entry name" value="Periplasmic binding protein-like I"/>
    <property type="match status" value="1"/>
</dbReference>
<dbReference type="SUPFAM" id="SSF46626">
    <property type="entry name" value="Cytochrome c"/>
    <property type="match status" value="1"/>
</dbReference>
<dbReference type="InterPro" id="IPR028082">
    <property type="entry name" value="Peripla_BP_I"/>
</dbReference>
<sequence length="456" mass="47154">MPGPWRMPVRAVALLLAGLTMGGVASADPAQGRALYQGTAGFEAGIEATASRLPARFAACSNCHGHGGAGASEGGVIAPPLLWAKLTAPSGTNSAFRSGEEVLRAVTIGMGRNNELLSPAMPRYRLSPNEARSLLAYLEVLGTRADLPPGISANEIRIGTALPLSGPAAATGAAILQGLHDSIDPLNAQGGIHGRTVMLISADTVPRGPAVAVRELAKKPVYALAASLWPDSEPEAERLLTEARIPNLASLVVREKSREAGEWDFDLLPPVEEQQKLLAGAMATCGNPARRTALAIGTEGPRPSSVRWVISASDLAATFEKSATTGGRDECVGFGLAAIGLSSAAPPSAAQRIVLPMPEELLSEGGAASEPWRRLGEAAGRVVIELLANAGAVPHERSTLDALSALSGFEPLPGLPPLRFSRTRRFGWDPGLIAIPARADPGGTARRTPFDPAQGG</sequence>
<organism evidence="12 13">
    <name type="scientific">Mesorhizobium liriopis</name>
    <dbReference type="NCBI Taxonomy" id="2953882"/>
    <lineage>
        <taxon>Bacteria</taxon>
        <taxon>Pseudomonadati</taxon>
        <taxon>Pseudomonadota</taxon>
        <taxon>Alphaproteobacteria</taxon>
        <taxon>Hyphomicrobiales</taxon>
        <taxon>Phyllobacteriaceae</taxon>
        <taxon>Mesorhizobium</taxon>
    </lineage>
</organism>
<evidence type="ECO:0000259" key="11">
    <source>
        <dbReference type="PROSITE" id="PS51007"/>
    </source>
</evidence>
<keyword evidence="5 10" id="KW-0732">Signal</keyword>
<evidence type="ECO:0000256" key="3">
    <source>
        <dbReference type="ARBA" id="ARBA00022617"/>
    </source>
</evidence>
<feature type="region of interest" description="Disordered" evidence="9">
    <location>
        <begin position="437"/>
        <end position="456"/>
    </location>
</feature>
<evidence type="ECO:0000313" key="13">
    <source>
        <dbReference type="Proteomes" id="UP001205906"/>
    </source>
</evidence>
<dbReference type="PRINTS" id="PR00337">
    <property type="entry name" value="LEUILEVALBP"/>
</dbReference>
<keyword evidence="2" id="KW-0813">Transport</keyword>
<evidence type="ECO:0000256" key="8">
    <source>
        <dbReference type="PROSITE-ProRule" id="PRU00433"/>
    </source>
</evidence>
<keyword evidence="4 8" id="KW-0479">Metal-binding</keyword>
<evidence type="ECO:0000256" key="6">
    <source>
        <dbReference type="ARBA" id="ARBA00022970"/>
    </source>
</evidence>
<dbReference type="InterPro" id="IPR028081">
    <property type="entry name" value="Leu-bd"/>
</dbReference>
<evidence type="ECO:0000256" key="2">
    <source>
        <dbReference type="ARBA" id="ARBA00022448"/>
    </source>
</evidence>
<evidence type="ECO:0000256" key="1">
    <source>
        <dbReference type="ARBA" id="ARBA00010062"/>
    </source>
</evidence>
<dbReference type="InterPro" id="IPR009056">
    <property type="entry name" value="Cyt_c-like_dom"/>
</dbReference>
<evidence type="ECO:0000256" key="4">
    <source>
        <dbReference type="ARBA" id="ARBA00022723"/>
    </source>
</evidence>
<feature type="signal peptide" evidence="10">
    <location>
        <begin position="1"/>
        <end position="27"/>
    </location>
</feature>
<evidence type="ECO:0000256" key="10">
    <source>
        <dbReference type="SAM" id="SignalP"/>
    </source>
</evidence>
<feature type="chain" id="PRO_5045916294" evidence="10">
    <location>
        <begin position="28"/>
        <end position="456"/>
    </location>
</feature>
<dbReference type="Pfam" id="PF13458">
    <property type="entry name" value="Peripla_BP_6"/>
    <property type="match status" value="1"/>
</dbReference>
<dbReference type="Pfam" id="PF00034">
    <property type="entry name" value="Cytochrom_C"/>
    <property type="match status" value="1"/>
</dbReference>
<dbReference type="InterPro" id="IPR036909">
    <property type="entry name" value="Cyt_c-like_dom_sf"/>
</dbReference>
<dbReference type="Proteomes" id="UP001205906">
    <property type="component" value="Unassembled WGS sequence"/>
</dbReference>
<protein>
    <submittedName>
        <fullName evidence="12">ABC transporter substrate-binding protein</fullName>
    </submittedName>
</protein>
<reference evidence="12 13" key="1">
    <citation type="submission" date="2022-06" db="EMBL/GenBank/DDBJ databases">
        <title>Mesorhizobium sp. strain RP14 Genome sequencing and assembly.</title>
        <authorList>
            <person name="Kim I."/>
        </authorList>
    </citation>
    <scope>NUCLEOTIDE SEQUENCE [LARGE SCALE GENOMIC DNA]</scope>
    <source>
        <strain evidence="13">RP14(2022)</strain>
    </source>
</reference>
<keyword evidence="13" id="KW-1185">Reference proteome</keyword>
<name>A0ABT1CCV4_9HYPH</name>
<feature type="domain" description="Cytochrome c" evidence="11">
    <location>
        <begin position="27"/>
        <end position="142"/>
    </location>
</feature>
<keyword evidence="6" id="KW-0029">Amino-acid transport</keyword>
<dbReference type="Gene3D" id="1.10.760.10">
    <property type="entry name" value="Cytochrome c-like domain"/>
    <property type="match status" value="1"/>
</dbReference>
<dbReference type="PROSITE" id="PS51007">
    <property type="entry name" value="CYTC"/>
    <property type="match status" value="1"/>
</dbReference>
<evidence type="ECO:0000256" key="5">
    <source>
        <dbReference type="ARBA" id="ARBA00022729"/>
    </source>
</evidence>
<proteinExistence type="inferred from homology"/>
<dbReference type="PANTHER" id="PTHR47235">
    <property type="entry name" value="BLR6548 PROTEIN"/>
    <property type="match status" value="1"/>
</dbReference>
<comment type="caution">
    <text evidence="12">The sequence shown here is derived from an EMBL/GenBank/DDBJ whole genome shotgun (WGS) entry which is preliminary data.</text>
</comment>
<accession>A0ABT1CCV4</accession>
<comment type="similarity">
    <text evidence="1">Belongs to the leucine-binding protein family.</text>
</comment>